<dbReference type="InterPro" id="IPR000198">
    <property type="entry name" value="RhoGAP_dom"/>
</dbReference>
<dbReference type="Gene3D" id="1.10.555.10">
    <property type="entry name" value="Rho GTPase activation protein"/>
    <property type="match status" value="1"/>
</dbReference>
<dbReference type="InterPro" id="IPR050729">
    <property type="entry name" value="Rho-GAP"/>
</dbReference>
<dbReference type="InterPro" id="IPR008936">
    <property type="entry name" value="Rho_GTPase_activation_prot"/>
</dbReference>
<dbReference type="GO" id="GO:0005096">
    <property type="term" value="F:GTPase activator activity"/>
    <property type="evidence" value="ECO:0007669"/>
    <property type="project" value="UniProtKB-KW"/>
</dbReference>
<reference evidence="3 4" key="1">
    <citation type="submission" date="2016-08" db="EMBL/GenBank/DDBJ databases">
        <title>A Parts List for Fungal Cellulosomes Revealed by Comparative Genomics.</title>
        <authorList>
            <consortium name="DOE Joint Genome Institute"/>
            <person name="Haitjema C.H."/>
            <person name="Gilmore S.P."/>
            <person name="Henske J.K."/>
            <person name="Solomon K.V."/>
            <person name="De Groot R."/>
            <person name="Kuo A."/>
            <person name="Mondo S.J."/>
            <person name="Salamov A.A."/>
            <person name="Labutti K."/>
            <person name="Zhao Z."/>
            <person name="Chiniquy J."/>
            <person name="Barry K."/>
            <person name="Brewer H.M."/>
            <person name="Purvine S.O."/>
            <person name="Wright A.T."/>
            <person name="Boxma B."/>
            <person name="Van Alen T."/>
            <person name="Hackstein J.H."/>
            <person name="Baker S.E."/>
            <person name="Grigoriev I.V."/>
            <person name="O'Malley M.A."/>
        </authorList>
    </citation>
    <scope>NUCLEOTIDE SEQUENCE [LARGE SCALE GENOMIC DNA]</scope>
    <source>
        <strain evidence="3 4">G1</strain>
    </source>
</reference>
<gene>
    <name evidence="3" type="ORF">LY90DRAFT_431379</name>
</gene>
<sequence>MSENLPEVPILIQKCVELVEKIGLRTEGIYRLSGNSATIQSLRKKFEVDPFKVDLISPNHKDDSKDSIDGIRRRYSHAKSKSTTSIPLEFSSIESPNNLYDNDIHVVTGCLKSYLRDGIGEDHIPVCTFDLYKEFIHASEIKDYRERMIKFQDVVHMLPGLNFVTLRFICQHLYRVSLYSTINKMTVKNLAIVFGPTLLKPSPVIESAHRLIKDMKRQCEAVEILIENHEFLF</sequence>
<proteinExistence type="predicted"/>
<evidence type="ECO:0000313" key="4">
    <source>
        <dbReference type="Proteomes" id="UP000193920"/>
    </source>
</evidence>
<dbReference type="AlphaFoldDB" id="A0A1Y2AHJ6"/>
<dbReference type="PANTHER" id="PTHR23176">
    <property type="entry name" value="RHO/RAC/CDC GTPASE-ACTIVATING PROTEIN"/>
    <property type="match status" value="1"/>
</dbReference>
<dbReference type="PROSITE" id="PS50238">
    <property type="entry name" value="RHOGAP"/>
    <property type="match status" value="1"/>
</dbReference>
<protein>
    <submittedName>
        <fullName evidence="3">RhoGAP-domain-containing protein</fullName>
    </submittedName>
</protein>
<dbReference type="EMBL" id="MCOG01000256">
    <property type="protein sequence ID" value="ORY21934.1"/>
    <property type="molecule type" value="Genomic_DNA"/>
</dbReference>
<organism evidence="3 4">
    <name type="scientific">Neocallimastix californiae</name>
    <dbReference type="NCBI Taxonomy" id="1754190"/>
    <lineage>
        <taxon>Eukaryota</taxon>
        <taxon>Fungi</taxon>
        <taxon>Fungi incertae sedis</taxon>
        <taxon>Chytridiomycota</taxon>
        <taxon>Chytridiomycota incertae sedis</taxon>
        <taxon>Neocallimastigomycetes</taxon>
        <taxon>Neocallimastigales</taxon>
        <taxon>Neocallimastigaceae</taxon>
        <taxon>Neocallimastix</taxon>
    </lineage>
</organism>
<dbReference type="GO" id="GO:0007165">
    <property type="term" value="P:signal transduction"/>
    <property type="evidence" value="ECO:0007669"/>
    <property type="project" value="InterPro"/>
</dbReference>
<feature type="domain" description="Rho-GAP" evidence="2">
    <location>
        <begin position="1"/>
        <end position="233"/>
    </location>
</feature>
<dbReference type="SMART" id="SM00324">
    <property type="entry name" value="RhoGAP"/>
    <property type="match status" value="1"/>
</dbReference>
<name>A0A1Y2AHJ6_9FUNG</name>
<keyword evidence="4" id="KW-1185">Reference proteome</keyword>
<dbReference type="GO" id="GO:0005737">
    <property type="term" value="C:cytoplasm"/>
    <property type="evidence" value="ECO:0007669"/>
    <property type="project" value="TreeGrafter"/>
</dbReference>
<dbReference type="Pfam" id="PF00620">
    <property type="entry name" value="RhoGAP"/>
    <property type="match status" value="2"/>
</dbReference>
<comment type="caution">
    <text evidence="3">The sequence shown here is derived from an EMBL/GenBank/DDBJ whole genome shotgun (WGS) entry which is preliminary data.</text>
</comment>
<dbReference type="SUPFAM" id="SSF48350">
    <property type="entry name" value="GTPase activation domain, GAP"/>
    <property type="match status" value="1"/>
</dbReference>
<evidence type="ECO:0000256" key="1">
    <source>
        <dbReference type="ARBA" id="ARBA00022468"/>
    </source>
</evidence>
<evidence type="ECO:0000259" key="2">
    <source>
        <dbReference type="PROSITE" id="PS50238"/>
    </source>
</evidence>
<evidence type="ECO:0000313" key="3">
    <source>
        <dbReference type="EMBL" id="ORY21934.1"/>
    </source>
</evidence>
<dbReference type="OrthoDB" id="79452at2759"/>
<feature type="non-terminal residue" evidence="3">
    <location>
        <position position="233"/>
    </location>
</feature>
<accession>A0A1Y2AHJ6</accession>
<dbReference type="Proteomes" id="UP000193920">
    <property type="component" value="Unassembled WGS sequence"/>
</dbReference>
<keyword evidence="1" id="KW-0343">GTPase activation</keyword>
<dbReference type="PANTHER" id="PTHR23176:SF129">
    <property type="entry name" value="RHO GTPASE ACTIVATING PROTEIN AT 16F, ISOFORM E-RELATED"/>
    <property type="match status" value="1"/>
</dbReference>